<proteinExistence type="predicted"/>
<evidence type="ECO:0000256" key="5">
    <source>
        <dbReference type="ARBA" id="ARBA00023065"/>
    </source>
</evidence>
<evidence type="ECO:0000256" key="10">
    <source>
        <dbReference type="ARBA" id="ARBA00023303"/>
    </source>
</evidence>
<feature type="transmembrane region" description="Helical" evidence="11">
    <location>
        <begin position="56"/>
        <end position="74"/>
    </location>
</feature>
<evidence type="ECO:0000256" key="9">
    <source>
        <dbReference type="ARBA" id="ARBA00023286"/>
    </source>
</evidence>
<keyword evidence="8" id="KW-0325">Glycoprotein</keyword>
<dbReference type="SUPFAM" id="SSF53850">
    <property type="entry name" value="Periplasmic binding protein-like II"/>
    <property type="match status" value="1"/>
</dbReference>
<accession>A0ABD0QJ04</accession>
<dbReference type="Pfam" id="PF10613">
    <property type="entry name" value="Lig_chan-Glu_bd"/>
    <property type="match status" value="1"/>
</dbReference>
<evidence type="ECO:0000256" key="1">
    <source>
        <dbReference type="ARBA" id="ARBA00004141"/>
    </source>
</evidence>
<evidence type="ECO:0000256" key="4">
    <source>
        <dbReference type="ARBA" id="ARBA00022989"/>
    </source>
</evidence>
<keyword evidence="4 11" id="KW-1133">Transmembrane helix</keyword>
<dbReference type="InterPro" id="IPR019594">
    <property type="entry name" value="Glu/Gly-bd"/>
</dbReference>
<keyword evidence="3 11" id="KW-0812">Transmembrane</keyword>
<dbReference type="PANTHER" id="PTHR18966">
    <property type="entry name" value="IONOTROPIC GLUTAMATE RECEPTOR"/>
    <property type="match status" value="1"/>
</dbReference>
<reference evidence="13 14" key="1">
    <citation type="submission" date="2024-05" db="EMBL/GenBank/DDBJ databases">
        <title>Genome sequencing and assembly of Indian major carp, Cirrhinus mrigala (Hamilton, 1822).</title>
        <authorList>
            <person name="Mohindra V."/>
            <person name="Chowdhury L.M."/>
            <person name="Lal K."/>
            <person name="Jena J.K."/>
        </authorList>
    </citation>
    <scope>NUCLEOTIDE SEQUENCE [LARGE SCALE GENOMIC DNA]</scope>
    <source>
        <strain evidence="13">CM1030</strain>
        <tissue evidence="13">Blood</tissue>
    </source>
</reference>
<organism evidence="13 14">
    <name type="scientific">Cirrhinus mrigala</name>
    <name type="common">Mrigala</name>
    <dbReference type="NCBI Taxonomy" id="683832"/>
    <lineage>
        <taxon>Eukaryota</taxon>
        <taxon>Metazoa</taxon>
        <taxon>Chordata</taxon>
        <taxon>Craniata</taxon>
        <taxon>Vertebrata</taxon>
        <taxon>Euteleostomi</taxon>
        <taxon>Actinopterygii</taxon>
        <taxon>Neopterygii</taxon>
        <taxon>Teleostei</taxon>
        <taxon>Ostariophysi</taxon>
        <taxon>Cypriniformes</taxon>
        <taxon>Cyprinidae</taxon>
        <taxon>Labeoninae</taxon>
        <taxon>Labeonini</taxon>
        <taxon>Cirrhinus</taxon>
    </lineage>
</organism>
<protein>
    <recommendedName>
        <fullName evidence="12">Ionotropic glutamate receptor L-glutamate and glycine-binding domain-containing protein</fullName>
    </recommendedName>
</protein>
<dbReference type="InterPro" id="IPR015683">
    <property type="entry name" value="Ionotropic_Glu_rcpt"/>
</dbReference>
<sequence>EADIAVAPLTITAKRETAVDMTKPFMQTGLSFILRKDLASDDSQFLSLLNLFSTEMWMGILVAYLLTSICIFLVSR</sequence>
<dbReference type="Gene3D" id="3.40.190.10">
    <property type="entry name" value="Periplasmic binding protein-like II"/>
    <property type="match status" value="1"/>
</dbReference>
<feature type="domain" description="Ionotropic glutamate receptor L-glutamate and glycine-binding" evidence="12">
    <location>
        <begin position="1"/>
        <end position="36"/>
    </location>
</feature>
<evidence type="ECO:0000313" key="13">
    <source>
        <dbReference type="EMBL" id="KAL0186214.1"/>
    </source>
</evidence>
<evidence type="ECO:0000313" key="14">
    <source>
        <dbReference type="Proteomes" id="UP001529510"/>
    </source>
</evidence>
<dbReference type="GO" id="GO:0034220">
    <property type="term" value="P:monoatomic ion transmembrane transport"/>
    <property type="evidence" value="ECO:0007669"/>
    <property type="project" value="UniProtKB-KW"/>
</dbReference>
<dbReference type="GO" id="GO:0016020">
    <property type="term" value="C:membrane"/>
    <property type="evidence" value="ECO:0007669"/>
    <property type="project" value="UniProtKB-SubCell"/>
</dbReference>
<evidence type="ECO:0000256" key="6">
    <source>
        <dbReference type="ARBA" id="ARBA00023136"/>
    </source>
</evidence>
<keyword evidence="10" id="KW-0407">Ion channel</keyword>
<feature type="non-terminal residue" evidence="13">
    <location>
        <position position="1"/>
    </location>
</feature>
<comment type="subcellular location">
    <subcellularLocation>
        <location evidence="1">Membrane</location>
        <topology evidence="1">Multi-pass membrane protein</topology>
    </subcellularLocation>
</comment>
<evidence type="ECO:0000256" key="3">
    <source>
        <dbReference type="ARBA" id="ARBA00022692"/>
    </source>
</evidence>
<keyword evidence="14" id="KW-1185">Reference proteome</keyword>
<dbReference type="Gene3D" id="1.10.287.70">
    <property type="match status" value="1"/>
</dbReference>
<keyword evidence="5" id="KW-0406">Ion transport</keyword>
<evidence type="ECO:0000256" key="8">
    <source>
        <dbReference type="ARBA" id="ARBA00023180"/>
    </source>
</evidence>
<dbReference type="Proteomes" id="UP001529510">
    <property type="component" value="Unassembled WGS sequence"/>
</dbReference>
<evidence type="ECO:0000256" key="11">
    <source>
        <dbReference type="SAM" id="Phobius"/>
    </source>
</evidence>
<comment type="caution">
    <text evidence="13">The sequence shown here is derived from an EMBL/GenBank/DDBJ whole genome shotgun (WGS) entry which is preliminary data.</text>
</comment>
<dbReference type="AlphaFoldDB" id="A0ABD0QJ04"/>
<feature type="non-terminal residue" evidence="13">
    <location>
        <position position="76"/>
    </location>
</feature>
<evidence type="ECO:0000256" key="7">
    <source>
        <dbReference type="ARBA" id="ARBA00023170"/>
    </source>
</evidence>
<keyword evidence="6 11" id="KW-0472">Membrane</keyword>
<keyword evidence="2" id="KW-0813">Transport</keyword>
<gene>
    <name evidence="13" type="ORF">M9458_017884</name>
</gene>
<dbReference type="EMBL" id="JAMKFB020000008">
    <property type="protein sequence ID" value="KAL0186214.1"/>
    <property type="molecule type" value="Genomic_DNA"/>
</dbReference>
<keyword evidence="7" id="KW-0675">Receptor</keyword>
<evidence type="ECO:0000259" key="12">
    <source>
        <dbReference type="Pfam" id="PF10613"/>
    </source>
</evidence>
<keyword evidence="9" id="KW-1071">Ligand-gated ion channel</keyword>
<name>A0ABD0QJ04_CIRMR</name>
<evidence type="ECO:0000256" key="2">
    <source>
        <dbReference type="ARBA" id="ARBA00022448"/>
    </source>
</evidence>